<dbReference type="GO" id="GO:0034080">
    <property type="term" value="P:CENP-A containing chromatin assembly"/>
    <property type="evidence" value="ECO:0007669"/>
    <property type="project" value="InterPro"/>
</dbReference>
<feature type="region of interest" description="Disordered" evidence="1">
    <location>
        <begin position="42"/>
        <end position="68"/>
    </location>
</feature>
<evidence type="ECO:0000313" key="2">
    <source>
        <dbReference type="Ensembl" id="ENSPSNP00000003776.1"/>
    </source>
</evidence>
<dbReference type="InterPro" id="IPR009601">
    <property type="entry name" value="CENP-R"/>
</dbReference>
<evidence type="ECO:0000256" key="1">
    <source>
        <dbReference type="SAM" id="MobiDB-lite"/>
    </source>
</evidence>
<sequence length="155" mass="17837">MPVKRSLKLDDLLKANSFDSSKITRKISVTAYSPTTGTCQISPFASPTSSKEQENKNGPSDGKRRNWNHLSITERKASTIEDNDEFMVLLSKVEKSSDEFMEIMQNLSNIQVCFFWHIIFHILLPYLKKNRRIQSQKELTGDTFDLLFMGTSFHI</sequence>
<gene>
    <name evidence="2" type="primary">ITGB3BP</name>
</gene>
<reference evidence="2" key="1">
    <citation type="submission" date="2019-08" db="EMBL/GenBank/DDBJ databases">
        <title>Phocoena sinus (Vaquita) genome, mPhoSin1, primary haplotype.</title>
        <authorList>
            <person name="Morin P."/>
            <person name="Mountcastle J."/>
            <person name="Fungtammasan C."/>
            <person name="Rhie A."/>
            <person name="Rojas-Bracho L."/>
            <person name="Smith C.R."/>
            <person name="Taylor B.L."/>
            <person name="Gulland F.M.D."/>
            <person name="Musser W."/>
            <person name="Houck M."/>
            <person name="Haase B."/>
            <person name="Paez S."/>
            <person name="Howe K."/>
            <person name="Torrance J."/>
            <person name="Formenti G."/>
            <person name="Phillippy A."/>
            <person name="Ryder O."/>
            <person name="Jarvis E.D."/>
            <person name="Fedrigo O."/>
        </authorList>
    </citation>
    <scope>NUCLEOTIDE SEQUENCE [LARGE SCALE GENOMIC DNA]</scope>
</reference>
<proteinExistence type="predicted"/>
<dbReference type="GO" id="GO:0005654">
    <property type="term" value="C:nucleoplasm"/>
    <property type="evidence" value="ECO:0007669"/>
    <property type="project" value="TreeGrafter"/>
</dbReference>
<dbReference type="Ensembl" id="ENSPSNT00000004326.1">
    <property type="protein sequence ID" value="ENSPSNP00000003776.1"/>
    <property type="gene ID" value="ENSPSNG00000002857.1"/>
</dbReference>
<keyword evidence="3" id="KW-1185">Reference proteome</keyword>
<evidence type="ECO:0000313" key="3">
    <source>
        <dbReference type="Proteomes" id="UP000694554"/>
    </source>
</evidence>
<reference evidence="2" key="3">
    <citation type="submission" date="2025-09" db="UniProtKB">
        <authorList>
            <consortium name="Ensembl"/>
        </authorList>
    </citation>
    <scope>IDENTIFICATION</scope>
</reference>
<name>A0A8C9B9X2_PHOSS</name>
<dbReference type="PANTHER" id="PTHR15581:SF0">
    <property type="entry name" value="CENTROMERE PROTEIN R"/>
    <property type="match status" value="1"/>
</dbReference>
<organism evidence="2 3">
    <name type="scientific">Phocoena sinus</name>
    <name type="common">Vaquita</name>
    <dbReference type="NCBI Taxonomy" id="42100"/>
    <lineage>
        <taxon>Eukaryota</taxon>
        <taxon>Metazoa</taxon>
        <taxon>Chordata</taxon>
        <taxon>Craniata</taxon>
        <taxon>Vertebrata</taxon>
        <taxon>Euteleostomi</taxon>
        <taxon>Mammalia</taxon>
        <taxon>Eutheria</taxon>
        <taxon>Laurasiatheria</taxon>
        <taxon>Artiodactyla</taxon>
        <taxon>Whippomorpha</taxon>
        <taxon>Cetacea</taxon>
        <taxon>Odontoceti</taxon>
        <taxon>Phocoenidae</taxon>
        <taxon>Phocoena</taxon>
    </lineage>
</organism>
<dbReference type="GO" id="GO:0006355">
    <property type="term" value="P:regulation of DNA-templated transcription"/>
    <property type="evidence" value="ECO:0007669"/>
    <property type="project" value="InterPro"/>
</dbReference>
<dbReference type="PANTHER" id="PTHR15581">
    <property type="entry name" value="CENTROMERE PROTEIN R"/>
    <property type="match status" value="1"/>
</dbReference>
<dbReference type="GeneTree" id="ENSGT00390000004336"/>
<dbReference type="AlphaFoldDB" id="A0A8C9B9X2"/>
<dbReference type="Proteomes" id="UP000694554">
    <property type="component" value="Chromosome 1"/>
</dbReference>
<protein>
    <submittedName>
        <fullName evidence="2">Integrin subunit beta 3 binding protein</fullName>
    </submittedName>
</protein>
<reference evidence="2" key="2">
    <citation type="submission" date="2025-08" db="UniProtKB">
        <authorList>
            <consortium name="Ensembl"/>
        </authorList>
    </citation>
    <scope>IDENTIFICATION</scope>
</reference>
<dbReference type="Pfam" id="PF06729">
    <property type="entry name" value="CENP-R"/>
    <property type="match status" value="1"/>
</dbReference>
<accession>A0A8C9B9X2</accession>